<dbReference type="InterPro" id="IPR002509">
    <property type="entry name" value="NODB_dom"/>
</dbReference>
<dbReference type="CDD" id="cd10917">
    <property type="entry name" value="CE4_NodB_like_6s_7s"/>
    <property type="match status" value="1"/>
</dbReference>
<keyword evidence="1" id="KW-0732">Signal</keyword>
<accession>A0A7D5DB79</accession>
<dbReference type="InterPro" id="IPR011330">
    <property type="entry name" value="Glyco_hydro/deAcase_b/a-brl"/>
</dbReference>
<reference evidence="3 4" key="1">
    <citation type="submission" date="2020-06" db="EMBL/GenBank/DDBJ databases">
        <title>Pseudomonas eucalypticola sp. nov., an endophyte of Eucalyptus dunnii leaves with biocontrol ability of eucalyptus leaf blight.</title>
        <authorList>
            <person name="Liu Y."/>
            <person name="Song Z."/>
            <person name="Zeng H."/>
            <person name="Lu M."/>
            <person name="Wang X."/>
            <person name="Lian X."/>
            <person name="Zhang Q."/>
        </authorList>
    </citation>
    <scope>NUCLEOTIDE SEQUENCE [LARGE SCALE GENOMIC DNA]</scope>
    <source>
        <strain evidence="3 4">NP-1</strain>
    </source>
</reference>
<proteinExistence type="predicted"/>
<evidence type="ECO:0000256" key="1">
    <source>
        <dbReference type="SAM" id="SignalP"/>
    </source>
</evidence>
<dbReference type="Gene3D" id="3.20.20.370">
    <property type="entry name" value="Glycoside hydrolase/deacetylase"/>
    <property type="match status" value="1"/>
</dbReference>
<dbReference type="Proteomes" id="UP000509568">
    <property type="component" value="Chromosome"/>
</dbReference>
<dbReference type="KEGG" id="pez:HWQ56_05060"/>
<sequence>MERSPLRIASLFFAALASFQAQAAVPPAVATIDRSTWPETLSSPALFDVASRAEILMFAHTLLQSEALDDAALADRLDLRTVNMPAIKDLRQQLWQRLWQNYNQAQQSCGQDASFCFAVDSLDDLRTQANNFAVAPDSFYANWGAPARVFDLIYLDELLRKAALSPQISSEVLKVSADEINGSDFNDRVFLLTFDSGPSIAVGSTEWVADFLRTQSINATFFVLGQNFAGRREQGEPGSLEALYKGQCVGIQGWQYRSHADWNDWEGSITRTTTVVENELPDNYVPLFRPPYGTRRADAGVFLGTQQMKVALWDIDSQDSNSQLTAEQSAQRVLTLMLLWRHGVIAFHDTQAKVQTALPWLLTQTAQAGIGWQECRQFQ</sequence>
<feature type="signal peptide" evidence="1">
    <location>
        <begin position="1"/>
        <end position="23"/>
    </location>
</feature>
<dbReference type="GO" id="GO:0016810">
    <property type="term" value="F:hydrolase activity, acting on carbon-nitrogen (but not peptide) bonds"/>
    <property type="evidence" value="ECO:0007669"/>
    <property type="project" value="InterPro"/>
</dbReference>
<feature type="domain" description="NodB homology" evidence="2">
    <location>
        <begin position="184"/>
        <end position="298"/>
    </location>
</feature>
<dbReference type="EMBL" id="CP056030">
    <property type="protein sequence ID" value="QKZ07600.1"/>
    <property type="molecule type" value="Genomic_DNA"/>
</dbReference>
<dbReference type="SUPFAM" id="SSF88713">
    <property type="entry name" value="Glycoside hydrolase/deacetylase"/>
    <property type="match status" value="1"/>
</dbReference>
<evidence type="ECO:0000313" key="3">
    <source>
        <dbReference type="EMBL" id="QKZ07600.1"/>
    </source>
</evidence>
<feature type="chain" id="PRO_5028872983" evidence="1">
    <location>
        <begin position="24"/>
        <end position="379"/>
    </location>
</feature>
<name>A0A7D5DB79_9PSED</name>
<keyword evidence="4" id="KW-1185">Reference proteome</keyword>
<organism evidence="3 4">
    <name type="scientific">Pseudomonas eucalypticola</name>
    <dbReference type="NCBI Taxonomy" id="2599595"/>
    <lineage>
        <taxon>Bacteria</taxon>
        <taxon>Pseudomonadati</taxon>
        <taxon>Pseudomonadota</taxon>
        <taxon>Gammaproteobacteria</taxon>
        <taxon>Pseudomonadales</taxon>
        <taxon>Pseudomonadaceae</taxon>
        <taxon>Pseudomonas</taxon>
    </lineage>
</organism>
<evidence type="ECO:0000313" key="4">
    <source>
        <dbReference type="Proteomes" id="UP000509568"/>
    </source>
</evidence>
<evidence type="ECO:0000259" key="2">
    <source>
        <dbReference type="Pfam" id="PF01522"/>
    </source>
</evidence>
<dbReference type="InterPro" id="IPR050248">
    <property type="entry name" value="Polysacc_deacetylase_ArnD"/>
</dbReference>
<dbReference type="PANTHER" id="PTHR10587">
    <property type="entry name" value="GLYCOSYL TRANSFERASE-RELATED"/>
    <property type="match status" value="1"/>
</dbReference>
<dbReference type="Pfam" id="PF01522">
    <property type="entry name" value="Polysacc_deac_1"/>
    <property type="match status" value="1"/>
</dbReference>
<protein>
    <submittedName>
        <fullName evidence="3">Polysaccharide deacetylase family protein</fullName>
    </submittedName>
</protein>
<dbReference type="AlphaFoldDB" id="A0A7D5DB79"/>
<dbReference type="GO" id="GO:0005975">
    <property type="term" value="P:carbohydrate metabolic process"/>
    <property type="evidence" value="ECO:0007669"/>
    <property type="project" value="InterPro"/>
</dbReference>
<gene>
    <name evidence="3" type="ORF">HWQ56_05060</name>
</gene>